<gene>
    <name evidence="1" type="ORF">JCGZ_03085</name>
</gene>
<organism evidence="1 2">
    <name type="scientific">Jatropha curcas</name>
    <name type="common">Barbados nut</name>
    <dbReference type="NCBI Taxonomy" id="180498"/>
    <lineage>
        <taxon>Eukaryota</taxon>
        <taxon>Viridiplantae</taxon>
        <taxon>Streptophyta</taxon>
        <taxon>Embryophyta</taxon>
        <taxon>Tracheophyta</taxon>
        <taxon>Spermatophyta</taxon>
        <taxon>Magnoliopsida</taxon>
        <taxon>eudicotyledons</taxon>
        <taxon>Gunneridae</taxon>
        <taxon>Pentapetalae</taxon>
        <taxon>rosids</taxon>
        <taxon>fabids</taxon>
        <taxon>Malpighiales</taxon>
        <taxon>Euphorbiaceae</taxon>
        <taxon>Crotonoideae</taxon>
        <taxon>Jatropheae</taxon>
        <taxon>Jatropha</taxon>
    </lineage>
</organism>
<dbReference type="AlphaFoldDB" id="A0A067L0R5"/>
<evidence type="ECO:0000313" key="2">
    <source>
        <dbReference type="Proteomes" id="UP000027138"/>
    </source>
</evidence>
<reference evidence="1 2" key="1">
    <citation type="journal article" date="2014" name="PLoS ONE">
        <title>Global Analysis of Gene Expression Profiles in Physic Nut (Jatropha curcas L.) Seedlings Exposed to Salt Stress.</title>
        <authorList>
            <person name="Zhang L."/>
            <person name="Zhang C."/>
            <person name="Wu P."/>
            <person name="Chen Y."/>
            <person name="Li M."/>
            <person name="Jiang H."/>
            <person name="Wu G."/>
        </authorList>
    </citation>
    <scope>NUCLEOTIDE SEQUENCE [LARGE SCALE GENOMIC DNA]</scope>
    <source>
        <strain evidence="2">cv. GZQX0401</strain>
        <tissue evidence="1">Young leaves</tissue>
    </source>
</reference>
<evidence type="ECO:0000313" key="1">
    <source>
        <dbReference type="EMBL" id="KDP42022.1"/>
    </source>
</evidence>
<name>A0A067L0R5_JATCU</name>
<proteinExistence type="predicted"/>
<sequence length="61" mass="6977">MTSGKWNVFPRVCVWDKVDIVDAIVADSQKEGDFGRGEVLLIRYGKPHTLEEDEWNVKGLE</sequence>
<dbReference type="EMBL" id="KK914316">
    <property type="protein sequence ID" value="KDP42022.1"/>
    <property type="molecule type" value="Genomic_DNA"/>
</dbReference>
<dbReference type="Proteomes" id="UP000027138">
    <property type="component" value="Unassembled WGS sequence"/>
</dbReference>
<keyword evidence="2" id="KW-1185">Reference proteome</keyword>
<accession>A0A067L0R5</accession>
<protein>
    <submittedName>
        <fullName evidence="1">Uncharacterized protein</fullName>
    </submittedName>
</protein>